<feature type="region of interest" description="Disordered" evidence="1">
    <location>
        <begin position="129"/>
        <end position="170"/>
    </location>
</feature>
<name>A0AAD1WAE3_PELCU</name>
<proteinExistence type="predicted"/>
<feature type="compositionally biased region" description="Polar residues" evidence="1">
    <location>
        <begin position="50"/>
        <end position="78"/>
    </location>
</feature>
<evidence type="ECO:0000256" key="1">
    <source>
        <dbReference type="SAM" id="MobiDB-lite"/>
    </source>
</evidence>
<keyword evidence="3" id="KW-1185">Reference proteome</keyword>
<dbReference type="AlphaFoldDB" id="A0AAD1WAE3"/>
<gene>
    <name evidence="2" type="ORF">PECUL_23A013748</name>
</gene>
<evidence type="ECO:0000313" key="2">
    <source>
        <dbReference type="EMBL" id="CAH2301791.1"/>
    </source>
</evidence>
<accession>A0AAD1WAE3</accession>
<feature type="region of interest" description="Disordered" evidence="1">
    <location>
        <begin position="43"/>
        <end position="95"/>
    </location>
</feature>
<reference evidence="2" key="1">
    <citation type="submission" date="2022-03" db="EMBL/GenBank/DDBJ databases">
        <authorList>
            <person name="Alioto T."/>
            <person name="Alioto T."/>
            <person name="Gomez Garrido J."/>
        </authorList>
    </citation>
    <scope>NUCLEOTIDE SEQUENCE</scope>
</reference>
<evidence type="ECO:0000313" key="3">
    <source>
        <dbReference type="Proteomes" id="UP001295444"/>
    </source>
</evidence>
<dbReference type="Proteomes" id="UP001295444">
    <property type="component" value="Chromosome 06"/>
</dbReference>
<sequence>MATELGPSSLQTPMKLATQKDGITQAFDKFWAKYMEITLQDGTKCPTAKPTHSNWQTDANPSSNTAKQTIKQQESKQGQRIRWRASQDQTRSRRPCLPQAAYSHTPLDILRLNHHTTRGITQWNHRAGRHRLPKRPTGELGETPQGKRRETQPIPCRNTLKAPTQQDHWRAAKQIWRAASDTARSRHA</sequence>
<organism evidence="2 3">
    <name type="scientific">Pelobates cultripes</name>
    <name type="common">Western spadefoot toad</name>
    <dbReference type="NCBI Taxonomy" id="61616"/>
    <lineage>
        <taxon>Eukaryota</taxon>
        <taxon>Metazoa</taxon>
        <taxon>Chordata</taxon>
        <taxon>Craniata</taxon>
        <taxon>Vertebrata</taxon>
        <taxon>Euteleostomi</taxon>
        <taxon>Amphibia</taxon>
        <taxon>Batrachia</taxon>
        <taxon>Anura</taxon>
        <taxon>Pelobatoidea</taxon>
        <taxon>Pelobatidae</taxon>
        <taxon>Pelobates</taxon>
    </lineage>
</organism>
<dbReference type="EMBL" id="OW240917">
    <property type="protein sequence ID" value="CAH2301791.1"/>
    <property type="molecule type" value="Genomic_DNA"/>
</dbReference>
<protein>
    <submittedName>
        <fullName evidence="2">Uncharacterized protein</fullName>
    </submittedName>
</protein>